<dbReference type="SUPFAM" id="SSF57783">
    <property type="entry name" value="Zinc beta-ribbon"/>
    <property type="match status" value="1"/>
</dbReference>
<evidence type="ECO:0000256" key="1">
    <source>
        <dbReference type="ARBA" id="ARBA00022723"/>
    </source>
</evidence>
<dbReference type="GO" id="GO:0008270">
    <property type="term" value="F:zinc ion binding"/>
    <property type="evidence" value="ECO:0007669"/>
    <property type="project" value="UniProtKB-KW"/>
</dbReference>
<dbReference type="GO" id="GO:0005737">
    <property type="term" value="C:cytoplasm"/>
    <property type="evidence" value="ECO:0007669"/>
    <property type="project" value="TreeGrafter"/>
</dbReference>
<dbReference type="EMBL" id="AP019860">
    <property type="protein sequence ID" value="BBM87047.1"/>
    <property type="molecule type" value="Genomic_DNA"/>
</dbReference>
<dbReference type="Pfam" id="PF01807">
    <property type="entry name" value="Zn_ribbon_DnaG"/>
    <property type="match status" value="1"/>
</dbReference>
<evidence type="ECO:0000313" key="7">
    <source>
        <dbReference type="Proteomes" id="UP000326354"/>
    </source>
</evidence>
<dbReference type="Proteomes" id="UP000326354">
    <property type="component" value="Chromosome"/>
</dbReference>
<dbReference type="SMART" id="SM00400">
    <property type="entry name" value="ZnF_CHCC"/>
    <property type="match status" value="1"/>
</dbReference>
<keyword evidence="4" id="KW-0175">Coiled coil</keyword>
<gene>
    <name evidence="6" type="ORF">UABAM_05450</name>
</gene>
<dbReference type="OrthoDB" id="279540at2"/>
<evidence type="ECO:0000256" key="3">
    <source>
        <dbReference type="ARBA" id="ARBA00022833"/>
    </source>
</evidence>
<dbReference type="Pfam" id="PF13148">
    <property type="entry name" value="DUF3987"/>
    <property type="match status" value="1"/>
</dbReference>
<dbReference type="GO" id="GO:0003899">
    <property type="term" value="F:DNA-directed RNA polymerase activity"/>
    <property type="evidence" value="ECO:0007669"/>
    <property type="project" value="InterPro"/>
</dbReference>
<dbReference type="PANTHER" id="PTHR30313">
    <property type="entry name" value="DNA PRIMASE"/>
    <property type="match status" value="1"/>
</dbReference>
<dbReference type="CDD" id="cd01029">
    <property type="entry name" value="TOPRIM_primases"/>
    <property type="match status" value="1"/>
</dbReference>
<dbReference type="KEGG" id="uam:UABAM_05450"/>
<keyword evidence="2" id="KW-0863">Zinc-finger</keyword>
<evidence type="ECO:0000259" key="5">
    <source>
        <dbReference type="SMART" id="SM00400"/>
    </source>
</evidence>
<dbReference type="AlphaFoldDB" id="A0A5S9ISQ7"/>
<protein>
    <recommendedName>
        <fullName evidence="5">Zinc finger CHC2-type domain-containing protein</fullName>
    </recommendedName>
</protein>
<dbReference type="InterPro" id="IPR025048">
    <property type="entry name" value="DUF3987"/>
</dbReference>
<dbReference type="InterPro" id="IPR002694">
    <property type="entry name" value="Znf_CHC2"/>
</dbReference>
<evidence type="ECO:0000256" key="2">
    <source>
        <dbReference type="ARBA" id="ARBA00022771"/>
    </source>
</evidence>
<dbReference type="PANTHER" id="PTHR30313:SF2">
    <property type="entry name" value="DNA PRIMASE"/>
    <property type="match status" value="1"/>
</dbReference>
<reference evidence="6 7" key="1">
    <citation type="submission" date="2019-08" db="EMBL/GenBank/DDBJ databases">
        <title>Complete genome sequence of Candidatus Uab amorphum.</title>
        <authorList>
            <person name="Shiratori T."/>
            <person name="Suzuki S."/>
            <person name="Kakizawa Y."/>
            <person name="Ishida K."/>
        </authorList>
    </citation>
    <scope>NUCLEOTIDE SEQUENCE [LARGE SCALE GENOMIC DNA]</scope>
    <source>
        <strain evidence="6 7">SRT547</strain>
    </source>
</reference>
<evidence type="ECO:0000313" key="6">
    <source>
        <dbReference type="EMBL" id="BBM87047.1"/>
    </source>
</evidence>
<keyword evidence="3" id="KW-0862">Zinc</keyword>
<dbReference type="RefSeq" id="WP_151971081.1">
    <property type="nucleotide sequence ID" value="NZ_AP019860.1"/>
</dbReference>
<dbReference type="GO" id="GO:0006269">
    <property type="term" value="P:DNA replication, synthesis of primer"/>
    <property type="evidence" value="ECO:0007669"/>
    <property type="project" value="TreeGrafter"/>
</dbReference>
<evidence type="ECO:0000256" key="4">
    <source>
        <dbReference type="SAM" id="Coils"/>
    </source>
</evidence>
<keyword evidence="1" id="KW-0479">Metal-binding</keyword>
<feature type="domain" description="Zinc finger CHC2-type" evidence="5">
    <location>
        <begin position="39"/>
        <end position="87"/>
    </location>
</feature>
<feature type="coiled-coil region" evidence="4">
    <location>
        <begin position="416"/>
        <end position="443"/>
    </location>
</feature>
<dbReference type="GO" id="GO:0003677">
    <property type="term" value="F:DNA binding"/>
    <property type="evidence" value="ECO:0007669"/>
    <property type="project" value="InterPro"/>
</dbReference>
<keyword evidence="7" id="KW-1185">Reference proteome</keyword>
<dbReference type="Gene3D" id="3.90.580.10">
    <property type="entry name" value="Zinc finger, CHC2-type domain"/>
    <property type="match status" value="1"/>
</dbReference>
<organism evidence="6 7">
    <name type="scientific">Uabimicrobium amorphum</name>
    <dbReference type="NCBI Taxonomy" id="2596890"/>
    <lineage>
        <taxon>Bacteria</taxon>
        <taxon>Pseudomonadati</taxon>
        <taxon>Planctomycetota</taxon>
        <taxon>Candidatus Uabimicrobiia</taxon>
        <taxon>Candidatus Uabimicrobiales</taxon>
        <taxon>Candidatus Uabimicrobiaceae</taxon>
        <taxon>Candidatus Uabimicrobium</taxon>
    </lineage>
</organism>
<name>A0A5S9ISQ7_UABAM</name>
<proteinExistence type="predicted"/>
<dbReference type="InterPro" id="IPR050219">
    <property type="entry name" value="DnaG_primase"/>
</dbReference>
<sequence>MGKENIFVAAKQKNLKSYIENRTGIKLKKVGSGYRAETCPFCNNKSKGFGIKNEFFHCFACGKEGDIIDFESIYSNCEPHEAARKIIGENIPFYKPTVSDDKNNNKNLFLYIWDVSERLDFSTALNWLKNQRGFDSKLAEISAKYCSEKLRINSYQNTISIVAPIYSYSGKNLVGIEKIGLQDSQKIAHGTKKGMLCFDTNSEEVVIVESLANALCLASVGITGVSIFGVTNTNNISEIISAFPNRKIYIWFDKGTEEISEEIINLHQKVKAIYFEDKKSDKFDVNDLLKEANGNFSSLVQQYIKNASSSQTQLERENLISRNKVPKFPICCLPEPLRRFCKEVAEAVDCPTDFVATPLLTVAAGVIGSSKKIQVKKSWTESCAIYSAVVAAPGSGKSPALIKVTDLLKPIEKENIERNNESKEEYLQSLAEYESDIQTWKKDKKKGLAVDSPPQPPEPFYYIRTHIADATVESIAEILANNPQGVVLIRDELTAWVKSHNQYKGGNGSDRQFFLSVWAGASSPVDRKGKAPQYLTDPFLSITGAIPPKELDTLKKGMKDDGFLDRILFSYPDPIHSTEWSEKDISVEAETEIQKLFLNLYNNNEPKIIEFTEEAKKLWIKWFVSHKKTSLEQAEILQNPLNKMPGQLLRISLILAVIADEPLLTKLTLQNAIEIIKYYKQHLKRVLGILDETADEEKVRKIMNYAKKRSKSVISAQDIYKSHFMGIRKSAPAKELLKWASEQGIGTLEKDKLHLHGSVFEDFQYGL</sequence>
<dbReference type="InterPro" id="IPR036977">
    <property type="entry name" value="DNA_primase_Znf_CHC2"/>
</dbReference>
<dbReference type="InterPro" id="IPR034154">
    <property type="entry name" value="TOPRIM_DnaG/twinkle"/>
</dbReference>
<accession>A0A5S9ISQ7</accession>